<evidence type="ECO:0000313" key="4">
    <source>
        <dbReference type="Proteomes" id="UP001198962"/>
    </source>
</evidence>
<dbReference type="InterPro" id="IPR050190">
    <property type="entry name" value="UPF0213_domain"/>
</dbReference>
<dbReference type="CDD" id="cd10456">
    <property type="entry name" value="GIY-YIG_UPF0213"/>
    <property type="match status" value="1"/>
</dbReference>
<dbReference type="Proteomes" id="UP001198962">
    <property type="component" value="Unassembled WGS sequence"/>
</dbReference>
<evidence type="ECO:0000259" key="2">
    <source>
        <dbReference type="PROSITE" id="PS50164"/>
    </source>
</evidence>
<dbReference type="SUPFAM" id="SSF82771">
    <property type="entry name" value="GIY-YIG endonuclease"/>
    <property type="match status" value="1"/>
</dbReference>
<dbReference type="EMBL" id="JAJEPU010000010">
    <property type="protein sequence ID" value="MCC2164270.1"/>
    <property type="molecule type" value="Genomic_DNA"/>
</dbReference>
<reference evidence="3" key="1">
    <citation type="submission" date="2021-10" db="EMBL/GenBank/DDBJ databases">
        <title>Anaerobic single-cell dispensing facilitates the cultivation of human gut bacteria.</title>
        <authorList>
            <person name="Afrizal A."/>
        </authorList>
    </citation>
    <scope>NUCLEOTIDE SEQUENCE</scope>
    <source>
        <strain evidence="3">CLA-AA-H274</strain>
    </source>
</reference>
<sequence>MREITCFTYLIQCADGSLYCGWTNDLEKRVKAHNAGHGAKYTRSRRPVKLVYYETFATKQEAMRREWEIKQLRRAEKLDLINGNKKYAQPPVASSEQVST</sequence>
<organism evidence="3 4">
    <name type="scientific">Brotaphodocola catenula</name>
    <dbReference type="NCBI Taxonomy" id="2885361"/>
    <lineage>
        <taxon>Bacteria</taxon>
        <taxon>Bacillati</taxon>
        <taxon>Bacillota</taxon>
        <taxon>Clostridia</taxon>
        <taxon>Lachnospirales</taxon>
        <taxon>Lachnospiraceae</taxon>
        <taxon>Brotaphodocola</taxon>
    </lineage>
</organism>
<name>A0AAE3AR87_9FIRM</name>
<comment type="similarity">
    <text evidence="1">Belongs to the UPF0213 family.</text>
</comment>
<dbReference type="Gene3D" id="3.40.1440.10">
    <property type="entry name" value="GIY-YIG endonuclease"/>
    <property type="match status" value="1"/>
</dbReference>
<dbReference type="InterPro" id="IPR000305">
    <property type="entry name" value="GIY-YIG_endonuc"/>
</dbReference>
<dbReference type="PROSITE" id="PS50164">
    <property type="entry name" value="GIY_YIG"/>
    <property type="match status" value="1"/>
</dbReference>
<feature type="domain" description="GIY-YIG" evidence="2">
    <location>
        <begin position="4"/>
        <end position="79"/>
    </location>
</feature>
<gene>
    <name evidence="3" type="ORF">LKD32_05100</name>
</gene>
<evidence type="ECO:0000313" key="3">
    <source>
        <dbReference type="EMBL" id="MCC2164270.1"/>
    </source>
</evidence>
<dbReference type="Pfam" id="PF01541">
    <property type="entry name" value="GIY-YIG"/>
    <property type="match status" value="1"/>
</dbReference>
<dbReference type="PANTHER" id="PTHR34477">
    <property type="entry name" value="UPF0213 PROTEIN YHBQ"/>
    <property type="match status" value="1"/>
</dbReference>
<dbReference type="InterPro" id="IPR035901">
    <property type="entry name" value="GIY-YIG_endonuc_sf"/>
</dbReference>
<dbReference type="PANTHER" id="PTHR34477:SF1">
    <property type="entry name" value="UPF0213 PROTEIN YHBQ"/>
    <property type="match status" value="1"/>
</dbReference>
<evidence type="ECO:0000256" key="1">
    <source>
        <dbReference type="ARBA" id="ARBA00007435"/>
    </source>
</evidence>
<protein>
    <submittedName>
        <fullName evidence="3">GIY-YIG nuclease family protein</fullName>
    </submittedName>
</protein>
<dbReference type="AlphaFoldDB" id="A0AAE3AR87"/>
<comment type="caution">
    <text evidence="3">The sequence shown here is derived from an EMBL/GenBank/DDBJ whole genome shotgun (WGS) entry which is preliminary data.</text>
</comment>
<proteinExistence type="inferred from homology"/>
<keyword evidence="4" id="KW-1185">Reference proteome</keyword>
<accession>A0AAE3AR87</accession>